<name>A0ABV7J342_9RHOB</name>
<proteinExistence type="inferred from homology"/>
<comment type="similarity">
    <text evidence="2 7">Belongs to the DMRL synthase family.</text>
</comment>
<dbReference type="InterPro" id="IPR002180">
    <property type="entry name" value="LS/RS"/>
</dbReference>
<comment type="pathway">
    <text evidence="1 7">Cofactor biosynthesis; riboflavin biosynthesis; riboflavin from 2-hydroxy-3-oxobutyl phosphate and 5-amino-6-(D-ribitylamino)uracil: step 1/2.</text>
</comment>
<dbReference type="PANTHER" id="PTHR21058">
    <property type="entry name" value="6,7-DIMETHYL-8-RIBITYLLUMAZINE SYNTHASE DMRL SYNTHASE LUMAZINE SYNTHASE"/>
    <property type="match status" value="1"/>
</dbReference>
<protein>
    <recommendedName>
        <fullName evidence="3 7">6,7-dimethyl-8-ribityllumazine synthase</fullName>
        <shortName evidence="7">DMRL synthase</shortName>
        <shortName evidence="7">LS</shortName>
        <shortName evidence="7">Lumazine synthase</shortName>
        <ecNumber evidence="3 7">2.5.1.78</ecNumber>
    </recommendedName>
</protein>
<feature type="binding site" evidence="7">
    <location>
        <position position="107"/>
    </location>
    <ligand>
        <name>5-amino-6-(D-ribitylamino)uracil</name>
        <dbReference type="ChEBI" id="CHEBI:15934"/>
    </ligand>
</feature>
<keyword evidence="4 7" id="KW-0686">Riboflavin biosynthesis</keyword>
<evidence type="ECO:0000256" key="7">
    <source>
        <dbReference type="HAMAP-Rule" id="MF_00178"/>
    </source>
</evidence>
<dbReference type="Gene3D" id="3.40.50.960">
    <property type="entry name" value="Lumazine/riboflavin synthase"/>
    <property type="match status" value="1"/>
</dbReference>
<dbReference type="SUPFAM" id="SSF52121">
    <property type="entry name" value="Lumazine synthase"/>
    <property type="match status" value="1"/>
</dbReference>
<dbReference type="InterPro" id="IPR034964">
    <property type="entry name" value="LS"/>
</dbReference>
<evidence type="ECO:0000313" key="8">
    <source>
        <dbReference type="EMBL" id="MFC3182021.1"/>
    </source>
</evidence>
<keyword evidence="9" id="KW-1185">Reference proteome</keyword>
<evidence type="ECO:0000256" key="6">
    <source>
        <dbReference type="ARBA" id="ARBA00048785"/>
    </source>
</evidence>
<evidence type="ECO:0000313" key="9">
    <source>
        <dbReference type="Proteomes" id="UP001595547"/>
    </source>
</evidence>
<dbReference type="InterPro" id="IPR036467">
    <property type="entry name" value="LS/RS_sf"/>
</dbReference>
<feature type="binding site" evidence="7">
    <location>
        <position position="17"/>
    </location>
    <ligand>
        <name>5-amino-6-(D-ribitylamino)uracil</name>
        <dbReference type="ChEBI" id="CHEBI:15934"/>
    </ligand>
</feature>
<dbReference type="Proteomes" id="UP001595547">
    <property type="component" value="Unassembled WGS sequence"/>
</dbReference>
<gene>
    <name evidence="7" type="primary">ribH</name>
    <name evidence="8" type="ORF">ACFOGH_13545</name>
</gene>
<accession>A0ABV7J342</accession>
<evidence type="ECO:0000256" key="2">
    <source>
        <dbReference type="ARBA" id="ARBA00007424"/>
    </source>
</evidence>
<feature type="binding site" evidence="7">
    <location>
        <begin position="50"/>
        <end position="52"/>
    </location>
    <ligand>
        <name>5-amino-6-(D-ribitylamino)uracil</name>
        <dbReference type="ChEBI" id="CHEBI:15934"/>
    </ligand>
</feature>
<organism evidence="8 9">
    <name type="scientific">Cypionkella sinensis</name>
    <dbReference type="NCBI Taxonomy" id="1756043"/>
    <lineage>
        <taxon>Bacteria</taxon>
        <taxon>Pseudomonadati</taxon>
        <taxon>Pseudomonadota</taxon>
        <taxon>Alphaproteobacteria</taxon>
        <taxon>Rhodobacterales</taxon>
        <taxon>Paracoccaceae</taxon>
        <taxon>Cypionkella</taxon>
    </lineage>
</organism>
<feature type="binding site" evidence="7">
    <location>
        <begin position="74"/>
        <end position="76"/>
    </location>
    <ligand>
        <name>5-amino-6-(D-ribitylamino)uracil</name>
        <dbReference type="ChEBI" id="CHEBI:15934"/>
    </ligand>
</feature>
<comment type="caution">
    <text evidence="8">The sequence shown here is derived from an EMBL/GenBank/DDBJ whole genome shotgun (WGS) entry which is preliminary data.</text>
</comment>
<dbReference type="PANTHER" id="PTHR21058:SF0">
    <property type="entry name" value="6,7-DIMETHYL-8-RIBITYLLUMAZINE SYNTHASE"/>
    <property type="match status" value="1"/>
</dbReference>
<comment type="caution">
    <text evidence="7">Lacks conserved residue(s) required for the propagation of feature annotation.</text>
</comment>
<dbReference type="GO" id="GO:0000906">
    <property type="term" value="F:6,7-dimethyl-8-ribityllumazine synthase activity"/>
    <property type="evidence" value="ECO:0007669"/>
    <property type="project" value="UniProtKB-EC"/>
</dbReference>
<keyword evidence="5 7" id="KW-0808">Transferase</keyword>
<evidence type="ECO:0000256" key="1">
    <source>
        <dbReference type="ARBA" id="ARBA00004917"/>
    </source>
</evidence>
<comment type="function">
    <text evidence="7">Catalyzes the formation of 6,7-dimethyl-8-ribityllumazine by condensation of 5-amino-6-(D-ribitylamino)uracil with 3,4-dihydroxy-2-butanone 4-phosphate. This is the penultimate step in the biosynthesis of riboflavin.</text>
</comment>
<evidence type="ECO:0000256" key="4">
    <source>
        <dbReference type="ARBA" id="ARBA00022619"/>
    </source>
</evidence>
<feature type="active site" description="Proton donor" evidence="7">
    <location>
        <position position="82"/>
    </location>
</feature>
<dbReference type="HAMAP" id="MF_00178">
    <property type="entry name" value="Lumazine_synth"/>
    <property type="match status" value="1"/>
</dbReference>
<dbReference type="EC" id="2.5.1.78" evidence="3 7"/>
<comment type="catalytic activity">
    <reaction evidence="6 7">
        <text>(2S)-2-hydroxy-3-oxobutyl phosphate + 5-amino-6-(D-ribitylamino)uracil = 6,7-dimethyl-8-(1-D-ribityl)lumazine + phosphate + 2 H2O + H(+)</text>
        <dbReference type="Rhea" id="RHEA:26152"/>
        <dbReference type="ChEBI" id="CHEBI:15377"/>
        <dbReference type="ChEBI" id="CHEBI:15378"/>
        <dbReference type="ChEBI" id="CHEBI:15934"/>
        <dbReference type="ChEBI" id="CHEBI:43474"/>
        <dbReference type="ChEBI" id="CHEBI:58201"/>
        <dbReference type="ChEBI" id="CHEBI:58830"/>
        <dbReference type="EC" id="2.5.1.78"/>
    </reaction>
</comment>
<dbReference type="Pfam" id="PF00885">
    <property type="entry name" value="DMRL_synthase"/>
    <property type="match status" value="1"/>
</dbReference>
<reference evidence="9" key="1">
    <citation type="journal article" date="2019" name="Int. J. Syst. Evol. Microbiol.">
        <title>The Global Catalogue of Microorganisms (GCM) 10K type strain sequencing project: providing services to taxonomists for standard genome sequencing and annotation.</title>
        <authorList>
            <consortium name="The Broad Institute Genomics Platform"/>
            <consortium name="The Broad Institute Genome Sequencing Center for Infectious Disease"/>
            <person name="Wu L."/>
            <person name="Ma J."/>
        </authorList>
    </citation>
    <scope>NUCLEOTIDE SEQUENCE [LARGE SCALE GENOMIC DNA]</scope>
    <source>
        <strain evidence="9">KCTC 52039</strain>
    </source>
</reference>
<dbReference type="NCBIfam" id="NF009084">
    <property type="entry name" value="PRK12419.1"/>
    <property type="match status" value="1"/>
</dbReference>
<dbReference type="RefSeq" id="WP_380073600.1">
    <property type="nucleotide sequence ID" value="NZ_JBHRTO010000001.1"/>
</dbReference>
<evidence type="ECO:0000256" key="5">
    <source>
        <dbReference type="ARBA" id="ARBA00022679"/>
    </source>
</evidence>
<sequence length="152" mass="16153">MTQAQTPARIAFIKARWHAEIVDQAHNGFVAEAKTLLPGATIDAFEVPGAFEMPLVAKKLAKTGRYDAIVAAALVVDGGIYRHDFVAGAVVTGLMNVGLETGVPVFSVSLTPHNFQPVDSLISYYTAHFVKKGAEAAHAVQQILALEPQLSA</sequence>
<evidence type="ECO:0000256" key="3">
    <source>
        <dbReference type="ARBA" id="ARBA00012664"/>
    </source>
</evidence>
<dbReference type="EMBL" id="JBHRTO010000001">
    <property type="protein sequence ID" value="MFC3182021.1"/>
    <property type="molecule type" value="Genomic_DNA"/>
</dbReference>